<feature type="domain" description="HTH tetR-type" evidence="3">
    <location>
        <begin position="32"/>
        <end position="92"/>
    </location>
</feature>
<dbReference type="Gene3D" id="1.10.10.60">
    <property type="entry name" value="Homeodomain-like"/>
    <property type="match status" value="2"/>
</dbReference>
<evidence type="ECO:0000256" key="1">
    <source>
        <dbReference type="ARBA" id="ARBA00023125"/>
    </source>
</evidence>
<dbReference type="SUPFAM" id="SSF46689">
    <property type="entry name" value="Homeodomain-like"/>
    <property type="match status" value="2"/>
</dbReference>
<dbReference type="STRING" id="115433.SAMN05421835_11338"/>
<accession>A0A1I3WKY1</accession>
<dbReference type="EMBL" id="FORP01000013">
    <property type="protein sequence ID" value="SFK07111.1"/>
    <property type="molecule type" value="Genomic_DNA"/>
</dbReference>
<dbReference type="PRINTS" id="PR00455">
    <property type="entry name" value="HTHTETR"/>
</dbReference>
<feature type="DNA-binding region" description="H-T-H motif" evidence="2">
    <location>
        <begin position="249"/>
        <end position="268"/>
    </location>
</feature>
<gene>
    <name evidence="4" type="ORF">SAMN05421835_11338</name>
</gene>
<sequence length="409" mass="44331">MTAAGARVPPEGIIACVATPSRQQAVARRRPRDRKQQILDAAARQFWQVGYHQVAMADIAEAVDIGASALYRHFRGKQDLLVAVLDRTLVELDRLTREPRDLAATVEALARLALERREFGTLWGRDLASLPDDDRAALRSRLNAITVRVTKAVAAEFAHRADEARLRTHALYAVLSSPSRHHVELAPDDFVRLLTQAAAAVLRAPVPAHDVLPGAPKPGAAPQLPASRREAILAAAIRLFDRRGYSAVGITDISAAASLSGPVIYRHFGGKTEILVAALTRGNEAIWLALHQALAAADSVADALDRVLDSYATLAAELPATISVLLSEIISLEEADRERFRRYQQAYVHEWAVLLGRSRPELAETDVRVLVHAALSVVNHFVGVHRLATRPHLASEAAALARAVLSTGA</sequence>
<evidence type="ECO:0000256" key="2">
    <source>
        <dbReference type="PROSITE-ProRule" id="PRU00335"/>
    </source>
</evidence>
<dbReference type="Pfam" id="PF00440">
    <property type="entry name" value="TetR_N"/>
    <property type="match status" value="2"/>
</dbReference>
<feature type="domain" description="HTH tetR-type" evidence="3">
    <location>
        <begin position="226"/>
        <end position="286"/>
    </location>
</feature>
<evidence type="ECO:0000313" key="4">
    <source>
        <dbReference type="EMBL" id="SFK07111.1"/>
    </source>
</evidence>
<dbReference type="PANTHER" id="PTHR30055">
    <property type="entry name" value="HTH-TYPE TRANSCRIPTIONAL REGULATOR RUTR"/>
    <property type="match status" value="1"/>
</dbReference>
<evidence type="ECO:0000313" key="5">
    <source>
        <dbReference type="Proteomes" id="UP000199025"/>
    </source>
</evidence>
<evidence type="ECO:0000259" key="3">
    <source>
        <dbReference type="PROSITE" id="PS50977"/>
    </source>
</evidence>
<dbReference type="InterPro" id="IPR050109">
    <property type="entry name" value="HTH-type_TetR-like_transc_reg"/>
</dbReference>
<keyword evidence="5" id="KW-1185">Reference proteome</keyword>
<dbReference type="AlphaFoldDB" id="A0A1I3WKY1"/>
<feature type="DNA-binding region" description="H-T-H motif" evidence="2">
    <location>
        <begin position="55"/>
        <end position="74"/>
    </location>
</feature>
<proteinExistence type="predicted"/>
<protein>
    <submittedName>
        <fullName evidence="4">DNA-binding transcriptional regulator, AcrR family</fullName>
    </submittedName>
</protein>
<dbReference type="Gene3D" id="1.10.357.10">
    <property type="entry name" value="Tetracycline Repressor, domain 2"/>
    <property type="match status" value="2"/>
</dbReference>
<reference evidence="4 5" key="1">
    <citation type="submission" date="2016-10" db="EMBL/GenBank/DDBJ databases">
        <authorList>
            <person name="de Groot N.N."/>
        </authorList>
    </citation>
    <scope>NUCLEOTIDE SEQUENCE [LARGE SCALE GENOMIC DNA]</scope>
    <source>
        <strain evidence="4 5">DSM 44468</strain>
    </source>
</reference>
<dbReference type="InterPro" id="IPR009057">
    <property type="entry name" value="Homeodomain-like_sf"/>
</dbReference>
<dbReference type="Proteomes" id="UP000199025">
    <property type="component" value="Unassembled WGS sequence"/>
</dbReference>
<dbReference type="PROSITE" id="PS50977">
    <property type="entry name" value="HTH_TETR_2"/>
    <property type="match status" value="2"/>
</dbReference>
<organism evidence="4 5">
    <name type="scientific">Amycolatopsis sacchari</name>
    <dbReference type="NCBI Taxonomy" id="115433"/>
    <lineage>
        <taxon>Bacteria</taxon>
        <taxon>Bacillati</taxon>
        <taxon>Actinomycetota</taxon>
        <taxon>Actinomycetes</taxon>
        <taxon>Pseudonocardiales</taxon>
        <taxon>Pseudonocardiaceae</taxon>
        <taxon>Amycolatopsis</taxon>
    </lineage>
</organism>
<name>A0A1I3WKY1_9PSEU</name>
<keyword evidence="1 2" id="KW-0238">DNA-binding</keyword>
<dbReference type="GO" id="GO:0000976">
    <property type="term" value="F:transcription cis-regulatory region binding"/>
    <property type="evidence" value="ECO:0007669"/>
    <property type="project" value="TreeGrafter"/>
</dbReference>
<dbReference type="GO" id="GO:0003700">
    <property type="term" value="F:DNA-binding transcription factor activity"/>
    <property type="evidence" value="ECO:0007669"/>
    <property type="project" value="TreeGrafter"/>
</dbReference>
<dbReference type="InterPro" id="IPR001647">
    <property type="entry name" value="HTH_TetR"/>
</dbReference>
<dbReference type="PANTHER" id="PTHR30055:SF237">
    <property type="entry name" value="TRANSCRIPTIONAL REPRESSOR MCE3R"/>
    <property type="match status" value="1"/>
</dbReference>